<evidence type="ECO:0000256" key="1">
    <source>
        <dbReference type="ARBA" id="ARBA00006817"/>
    </source>
</evidence>
<dbReference type="InterPro" id="IPR013538">
    <property type="entry name" value="ASHA1/2-like_C"/>
</dbReference>
<feature type="domain" description="Activator of Hsp90 ATPase homologue 1/2-like C-terminal" evidence="2">
    <location>
        <begin position="31"/>
        <end position="142"/>
    </location>
</feature>
<comment type="similarity">
    <text evidence="1">Belongs to the AHA1 family.</text>
</comment>
<proteinExistence type="inferred from homology"/>
<dbReference type="AlphaFoldDB" id="A0A5M3VSX2"/>
<organism evidence="3 4">
    <name type="scientific">Acrocarpospora corrugata</name>
    <dbReference type="NCBI Taxonomy" id="35763"/>
    <lineage>
        <taxon>Bacteria</taxon>
        <taxon>Bacillati</taxon>
        <taxon>Actinomycetota</taxon>
        <taxon>Actinomycetes</taxon>
        <taxon>Streptosporangiales</taxon>
        <taxon>Streptosporangiaceae</taxon>
        <taxon>Acrocarpospora</taxon>
    </lineage>
</organism>
<dbReference type="Pfam" id="PF08327">
    <property type="entry name" value="AHSA1"/>
    <property type="match status" value="1"/>
</dbReference>
<keyword evidence="4" id="KW-1185">Reference proteome</keyword>
<dbReference type="Proteomes" id="UP000334990">
    <property type="component" value="Unassembled WGS sequence"/>
</dbReference>
<dbReference type="Gene3D" id="3.30.530.20">
    <property type="match status" value="1"/>
</dbReference>
<reference evidence="3 4" key="1">
    <citation type="submission" date="2019-10" db="EMBL/GenBank/DDBJ databases">
        <title>Whole genome shotgun sequence of Acrocarpospora corrugata NBRC 13972.</title>
        <authorList>
            <person name="Ichikawa N."/>
            <person name="Kimura A."/>
            <person name="Kitahashi Y."/>
            <person name="Komaki H."/>
            <person name="Oguchi A."/>
        </authorList>
    </citation>
    <scope>NUCLEOTIDE SEQUENCE [LARGE SCALE GENOMIC DNA]</scope>
    <source>
        <strain evidence="3 4">NBRC 13972</strain>
    </source>
</reference>
<evidence type="ECO:0000313" key="3">
    <source>
        <dbReference type="EMBL" id="GER99864.1"/>
    </source>
</evidence>
<evidence type="ECO:0000313" key="4">
    <source>
        <dbReference type="Proteomes" id="UP000334990"/>
    </source>
</evidence>
<name>A0A5M3VSX2_9ACTN</name>
<protein>
    <submittedName>
        <fullName evidence="3">Activator of HSP90 ATPase</fullName>
    </submittedName>
</protein>
<dbReference type="CDD" id="cd08899">
    <property type="entry name" value="SRPBCC_CalC_Aha1-like_6"/>
    <property type="match status" value="1"/>
</dbReference>
<dbReference type="SUPFAM" id="SSF55961">
    <property type="entry name" value="Bet v1-like"/>
    <property type="match status" value="1"/>
</dbReference>
<dbReference type="EMBL" id="BLAD01000041">
    <property type="protein sequence ID" value="GER99864.1"/>
    <property type="molecule type" value="Genomic_DNA"/>
</dbReference>
<dbReference type="RefSeq" id="WP_155336224.1">
    <property type="nucleotide sequence ID" value="NZ_BAAABN010000020.1"/>
</dbReference>
<dbReference type="OrthoDB" id="8117292at2"/>
<gene>
    <name evidence="3" type="ORF">Acor_19280</name>
</gene>
<accession>A0A5M3VSX2</accession>
<dbReference type="InterPro" id="IPR023393">
    <property type="entry name" value="START-like_dom_sf"/>
</dbReference>
<evidence type="ECO:0000259" key="2">
    <source>
        <dbReference type="Pfam" id="PF08327"/>
    </source>
</evidence>
<comment type="caution">
    <text evidence="3">The sequence shown here is derived from an EMBL/GenBank/DDBJ whole genome shotgun (WGS) entry which is preliminary data.</text>
</comment>
<sequence>MIDIEKQIAATEREVRGDGETVSVVLRRTYDAAIEDVWNAFTDPDRLRRWFMPVSGEFRVGGRFQVEGNAGGDILRCEPPKLLRVTYGHETSLVEGRLTEAGEATALELDHTVPIAMAGSVAGAMYVGPGWDGAVMGLSRYLSGIETDDPAAVANSPEVIEFSSHSILVWEIAVRAAGIATEDEIVAAVAAAKSQFTPRES</sequence>